<dbReference type="AlphaFoldDB" id="A0A328UJ06"/>
<feature type="domain" description="V-ATPase proteolipid subunit C-like" evidence="9">
    <location>
        <begin position="89"/>
        <end position="148"/>
    </location>
</feature>
<evidence type="ECO:0000313" key="10">
    <source>
        <dbReference type="EMBL" id="RAQ30200.1"/>
    </source>
</evidence>
<dbReference type="CDD" id="cd18120">
    <property type="entry name" value="ATP-synt_Vo_Ao_c"/>
    <property type="match status" value="1"/>
</dbReference>
<evidence type="ECO:0000256" key="8">
    <source>
        <dbReference type="SAM" id="Phobius"/>
    </source>
</evidence>
<dbReference type="InterPro" id="IPR002379">
    <property type="entry name" value="ATPase_proteolipid_c-like_dom"/>
</dbReference>
<reference evidence="10 11" key="1">
    <citation type="submission" date="2018-06" db="EMBL/GenBank/DDBJ databases">
        <title>Noncontiguous genome sequence of Ruminococcaceae bacterium ASD2818.</title>
        <authorList>
            <person name="Chaplin A.V."/>
            <person name="Sokolova S.R."/>
            <person name="Kochetkova T.O."/>
            <person name="Goltsov A.Y."/>
            <person name="Trofimov D.Y."/>
            <person name="Efimov B.A."/>
        </authorList>
    </citation>
    <scope>NUCLEOTIDE SEQUENCE [LARGE SCALE GENOMIC DNA]</scope>
    <source>
        <strain evidence="10 11">ASD2818</strain>
    </source>
</reference>
<dbReference type="GO" id="GO:0015986">
    <property type="term" value="P:proton motive force-driven ATP synthesis"/>
    <property type="evidence" value="ECO:0007669"/>
    <property type="project" value="InterPro"/>
</dbReference>
<evidence type="ECO:0000256" key="4">
    <source>
        <dbReference type="ARBA" id="ARBA00022989"/>
    </source>
</evidence>
<keyword evidence="3 8" id="KW-0812">Transmembrane</keyword>
<keyword evidence="11" id="KW-1185">Reference proteome</keyword>
<dbReference type="RefSeq" id="WP_112331397.1">
    <property type="nucleotide sequence ID" value="NZ_JBKYJQ010000004.1"/>
</dbReference>
<evidence type="ECO:0000256" key="3">
    <source>
        <dbReference type="ARBA" id="ARBA00022692"/>
    </source>
</evidence>
<dbReference type="GO" id="GO:0015078">
    <property type="term" value="F:proton transmembrane transporter activity"/>
    <property type="evidence" value="ECO:0007669"/>
    <property type="project" value="InterPro"/>
</dbReference>
<feature type="transmembrane region" description="Helical" evidence="8">
    <location>
        <begin position="34"/>
        <end position="54"/>
    </location>
</feature>
<accession>A0A328UJ06</accession>
<dbReference type="InterPro" id="IPR035921">
    <property type="entry name" value="F/V-ATP_Csub_sf"/>
</dbReference>
<dbReference type="Pfam" id="PF00137">
    <property type="entry name" value="ATP-synt_C"/>
    <property type="match status" value="1"/>
</dbReference>
<name>A0A328UJ06_9FIRM</name>
<keyword evidence="5 8" id="KW-0472">Membrane</keyword>
<sequence length="152" mass="15169">MTYIMIGISALALILSIAYSVYSVKRGRKPARAFAYQLLSFVAICVVCFSVPAVTQAATNDDAAPTATAAETTQTEAAGASSQNGLGLIAAALAVGIAGIGGGIAVAAAAPAAIGATSEDPKAFGKAMIFVALGEGIALYGLLIAILIWMKC</sequence>
<evidence type="ECO:0000256" key="7">
    <source>
        <dbReference type="ARBA" id="ARBA00032887"/>
    </source>
</evidence>
<evidence type="ECO:0000313" key="11">
    <source>
        <dbReference type="Proteomes" id="UP000249377"/>
    </source>
</evidence>
<feature type="transmembrane region" description="Helical" evidence="8">
    <location>
        <begin position="88"/>
        <end position="115"/>
    </location>
</feature>
<dbReference type="EMBL" id="QLYR01000001">
    <property type="protein sequence ID" value="RAQ30200.1"/>
    <property type="molecule type" value="Genomic_DNA"/>
</dbReference>
<dbReference type="GO" id="GO:0033177">
    <property type="term" value="C:proton-transporting two-sector ATPase complex, proton-transporting domain"/>
    <property type="evidence" value="ECO:0007669"/>
    <property type="project" value="InterPro"/>
</dbReference>
<dbReference type="InterPro" id="IPR000454">
    <property type="entry name" value="ATP_synth_F0_csu"/>
</dbReference>
<comment type="subcellular location">
    <subcellularLocation>
        <location evidence="1">Membrane</location>
        <topology evidence="1">Multi-pass membrane protein</topology>
    </subcellularLocation>
</comment>
<dbReference type="SUPFAM" id="SSF81333">
    <property type="entry name" value="F1F0 ATP synthase subunit C"/>
    <property type="match status" value="1"/>
</dbReference>
<protein>
    <recommendedName>
        <fullName evidence="6">ATP synthase F(0) sector subunit c</fullName>
    </recommendedName>
    <alternativeName>
        <fullName evidence="7">F-type ATPase subunit c</fullName>
    </alternativeName>
</protein>
<feature type="transmembrane region" description="Helical" evidence="8">
    <location>
        <begin position="127"/>
        <end position="150"/>
    </location>
</feature>
<evidence type="ECO:0000256" key="2">
    <source>
        <dbReference type="ARBA" id="ARBA00006704"/>
    </source>
</evidence>
<dbReference type="GO" id="GO:0045259">
    <property type="term" value="C:proton-transporting ATP synthase complex"/>
    <property type="evidence" value="ECO:0007669"/>
    <property type="project" value="InterPro"/>
</dbReference>
<dbReference type="PRINTS" id="PR00124">
    <property type="entry name" value="ATPASEC"/>
</dbReference>
<feature type="transmembrane region" description="Helical" evidence="8">
    <location>
        <begin position="6"/>
        <end position="22"/>
    </location>
</feature>
<dbReference type="Proteomes" id="UP000249377">
    <property type="component" value="Unassembled WGS sequence"/>
</dbReference>
<dbReference type="Gene3D" id="1.20.120.610">
    <property type="entry name" value="lithium bound rotor ring of v- atpase"/>
    <property type="match status" value="1"/>
</dbReference>
<comment type="caution">
    <text evidence="10">The sequence shown here is derived from an EMBL/GenBank/DDBJ whole genome shotgun (WGS) entry which is preliminary data.</text>
</comment>
<organism evidence="10 11">
    <name type="scientific">Hydrogeniiclostridium mannosilyticum</name>
    <dbReference type="NCBI Taxonomy" id="2764322"/>
    <lineage>
        <taxon>Bacteria</taxon>
        <taxon>Bacillati</taxon>
        <taxon>Bacillota</taxon>
        <taxon>Clostridia</taxon>
        <taxon>Eubacteriales</taxon>
        <taxon>Acutalibacteraceae</taxon>
        <taxon>Hydrogeniiclostridium</taxon>
    </lineage>
</organism>
<evidence type="ECO:0000256" key="6">
    <source>
        <dbReference type="ARBA" id="ARBA00032200"/>
    </source>
</evidence>
<comment type="similarity">
    <text evidence="2">Belongs to the ATPase C chain family.</text>
</comment>
<evidence type="ECO:0000256" key="5">
    <source>
        <dbReference type="ARBA" id="ARBA00023136"/>
    </source>
</evidence>
<gene>
    <name evidence="10" type="ORF">DPQ25_01440</name>
</gene>
<keyword evidence="4 8" id="KW-1133">Transmembrane helix</keyword>
<evidence type="ECO:0000256" key="1">
    <source>
        <dbReference type="ARBA" id="ARBA00004141"/>
    </source>
</evidence>
<proteinExistence type="inferred from homology"/>
<evidence type="ECO:0000259" key="9">
    <source>
        <dbReference type="Pfam" id="PF00137"/>
    </source>
</evidence>